<keyword evidence="1" id="KW-0472">Membrane</keyword>
<dbReference type="Proteomes" id="UP001153712">
    <property type="component" value="Chromosome 2"/>
</dbReference>
<feature type="transmembrane region" description="Helical" evidence="1">
    <location>
        <begin position="87"/>
        <end position="108"/>
    </location>
</feature>
<keyword evidence="1" id="KW-1133">Transmembrane helix</keyword>
<accession>A0A9N9XNW6</accession>
<keyword evidence="1" id="KW-0812">Transmembrane</keyword>
<sequence>MKPIITDCFICAIRPLISLGATVSYIATPDCPHRANSLSNHPHKPKFLYSKSKTLFATSWILIVLAELIYICRCLRQNETPPEKKANYTFMFPALLNTLCFSMSFIVYNKDYMLFTNGFLEIIEQRKLYGIDTMLTSKIMGYYSIYSKCMSILHCSTAVLQVLVFLYKMERFELDYIGLTLALLVCTVNTGSYVAFFVSTITVYYIMLSKMREEIETALHRKEETLSEKLRILQRFYLLCVFNYKRHIFAYGTMLMHFTQFLFEVASLVDYLLNAYFLTDDDEFHWMAAFRVLFLNYGNAFIGFYIWLINQLILIGDDLLSFLYKYPINRLSRSEASQVEMLILTLTLEKPILRASDIFTVGTVLLSTVSGNAVTYVLVALQFNVLAVFSN</sequence>
<feature type="transmembrane region" description="Helical" evidence="1">
    <location>
        <begin position="294"/>
        <end position="315"/>
    </location>
</feature>
<feature type="transmembrane region" description="Helical" evidence="1">
    <location>
        <begin position="179"/>
        <end position="207"/>
    </location>
</feature>
<dbReference type="OrthoDB" id="6759771at2759"/>
<evidence type="ECO:0000313" key="3">
    <source>
        <dbReference type="Proteomes" id="UP001153712"/>
    </source>
</evidence>
<name>A0A9N9XNW6_PHYSR</name>
<dbReference type="EMBL" id="OU900095">
    <property type="protein sequence ID" value="CAG9858749.1"/>
    <property type="molecule type" value="Genomic_DNA"/>
</dbReference>
<keyword evidence="3" id="KW-1185">Reference proteome</keyword>
<reference evidence="2" key="1">
    <citation type="submission" date="2022-01" db="EMBL/GenBank/DDBJ databases">
        <authorList>
            <person name="King R."/>
        </authorList>
    </citation>
    <scope>NUCLEOTIDE SEQUENCE</scope>
</reference>
<feature type="transmembrane region" description="Helical" evidence="1">
    <location>
        <begin position="55"/>
        <end position="75"/>
    </location>
</feature>
<gene>
    <name evidence="2" type="ORF">PHYEVI_LOCUS5136</name>
</gene>
<organism evidence="2 3">
    <name type="scientific">Phyllotreta striolata</name>
    <name type="common">Striped flea beetle</name>
    <name type="synonym">Crioceris striolata</name>
    <dbReference type="NCBI Taxonomy" id="444603"/>
    <lineage>
        <taxon>Eukaryota</taxon>
        <taxon>Metazoa</taxon>
        <taxon>Ecdysozoa</taxon>
        <taxon>Arthropoda</taxon>
        <taxon>Hexapoda</taxon>
        <taxon>Insecta</taxon>
        <taxon>Pterygota</taxon>
        <taxon>Neoptera</taxon>
        <taxon>Endopterygota</taxon>
        <taxon>Coleoptera</taxon>
        <taxon>Polyphaga</taxon>
        <taxon>Cucujiformia</taxon>
        <taxon>Chrysomeloidea</taxon>
        <taxon>Chrysomelidae</taxon>
        <taxon>Galerucinae</taxon>
        <taxon>Alticini</taxon>
        <taxon>Phyllotreta</taxon>
    </lineage>
</organism>
<evidence type="ECO:0000313" key="2">
    <source>
        <dbReference type="EMBL" id="CAG9858749.1"/>
    </source>
</evidence>
<evidence type="ECO:0000256" key="1">
    <source>
        <dbReference type="SAM" id="Phobius"/>
    </source>
</evidence>
<protein>
    <submittedName>
        <fullName evidence="2">Uncharacterized protein</fullName>
    </submittedName>
</protein>
<proteinExistence type="predicted"/>
<dbReference type="AlphaFoldDB" id="A0A9N9XNW6"/>
<feature type="transmembrane region" description="Helical" evidence="1">
    <location>
        <begin position="145"/>
        <end position="167"/>
    </location>
</feature>